<accession>A0A4Q7M6X4</accession>
<dbReference type="Proteomes" id="UP000292039">
    <property type="component" value="Unassembled WGS sequence"/>
</dbReference>
<evidence type="ECO:0000259" key="3">
    <source>
        <dbReference type="Pfam" id="PF13472"/>
    </source>
</evidence>
<dbReference type="Gene3D" id="3.40.50.1110">
    <property type="entry name" value="SGNH hydrolase"/>
    <property type="match status" value="1"/>
</dbReference>
<dbReference type="SUPFAM" id="SSF52266">
    <property type="entry name" value="SGNH hydrolase"/>
    <property type="match status" value="1"/>
</dbReference>
<feature type="signal peptide" evidence="2">
    <location>
        <begin position="1"/>
        <end position="25"/>
    </location>
</feature>
<dbReference type="PANTHER" id="PTHR30383">
    <property type="entry name" value="THIOESTERASE 1/PROTEASE 1/LYSOPHOSPHOLIPASE L1"/>
    <property type="match status" value="1"/>
</dbReference>
<feature type="domain" description="SGNH hydrolase-type esterase" evidence="3">
    <location>
        <begin position="234"/>
        <end position="406"/>
    </location>
</feature>
<evidence type="ECO:0000256" key="2">
    <source>
        <dbReference type="SAM" id="SignalP"/>
    </source>
</evidence>
<dbReference type="AlphaFoldDB" id="A0A4Q7M6X4"/>
<feature type="domain" description="Peptidoglycan O-acetylesterase N-terminal" evidence="4">
    <location>
        <begin position="116"/>
        <end position="229"/>
    </location>
</feature>
<dbReference type="Gene3D" id="2.60.120.1360">
    <property type="match status" value="1"/>
</dbReference>
<name>A0A4Q7M6X4_9BURK</name>
<dbReference type="InterPro" id="IPR051532">
    <property type="entry name" value="Ester_Hydrolysis_Enzymes"/>
</dbReference>
<keyword evidence="2" id="KW-0732">Signal</keyword>
<dbReference type="Pfam" id="PF22753">
    <property type="entry name" value="Ape1_N"/>
    <property type="match status" value="1"/>
</dbReference>
<dbReference type="GO" id="GO:0016788">
    <property type="term" value="F:hydrolase activity, acting on ester bonds"/>
    <property type="evidence" value="ECO:0007669"/>
    <property type="project" value="UniProtKB-ARBA"/>
</dbReference>
<dbReference type="Pfam" id="PF13472">
    <property type="entry name" value="Lipase_GDSL_2"/>
    <property type="match status" value="1"/>
</dbReference>
<organism evidence="5 6">
    <name type="scientific">Kerstersia gyiorum</name>
    <dbReference type="NCBI Taxonomy" id="206506"/>
    <lineage>
        <taxon>Bacteria</taxon>
        <taxon>Pseudomonadati</taxon>
        <taxon>Pseudomonadota</taxon>
        <taxon>Betaproteobacteria</taxon>
        <taxon>Burkholderiales</taxon>
        <taxon>Alcaligenaceae</taxon>
        <taxon>Kerstersia</taxon>
    </lineage>
</organism>
<dbReference type="InterPro" id="IPR036514">
    <property type="entry name" value="SGNH_hydro_sf"/>
</dbReference>
<dbReference type="InterPro" id="IPR013830">
    <property type="entry name" value="SGNH_hydro"/>
</dbReference>
<dbReference type="PANTHER" id="PTHR30383:SF29">
    <property type="entry name" value="SGNH HYDROLASE-TYPE ESTERASE DOMAIN-CONTAINING PROTEIN"/>
    <property type="match status" value="1"/>
</dbReference>
<feature type="region of interest" description="Disordered" evidence="1">
    <location>
        <begin position="37"/>
        <end position="60"/>
    </location>
</feature>
<evidence type="ECO:0000313" key="6">
    <source>
        <dbReference type="Proteomes" id="UP000292039"/>
    </source>
</evidence>
<evidence type="ECO:0000259" key="4">
    <source>
        <dbReference type="Pfam" id="PF22753"/>
    </source>
</evidence>
<evidence type="ECO:0000256" key="1">
    <source>
        <dbReference type="SAM" id="MobiDB-lite"/>
    </source>
</evidence>
<dbReference type="EMBL" id="SGWZ01000008">
    <property type="protein sequence ID" value="RZS63756.1"/>
    <property type="molecule type" value="Genomic_DNA"/>
</dbReference>
<feature type="chain" id="PRO_5030098110" evidence="2">
    <location>
        <begin position="26"/>
        <end position="423"/>
    </location>
</feature>
<protein>
    <submittedName>
        <fullName evidence="5">Lysophospholipase L1-like esterase</fullName>
    </submittedName>
</protein>
<dbReference type="PROSITE" id="PS51257">
    <property type="entry name" value="PROKAR_LIPOPROTEIN"/>
    <property type="match status" value="1"/>
</dbReference>
<reference evidence="5 6" key="1">
    <citation type="submission" date="2019-02" db="EMBL/GenBank/DDBJ databases">
        <title>Genomic Encyclopedia of Type Strains, Phase IV (KMG-IV): sequencing the most valuable type-strain genomes for metagenomic binning, comparative biology and taxonomic classification.</title>
        <authorList>
            <person name="Goeker M."/>
        </authorList>
    </citation>
    <scope>NUCLEOTIDE SEQUENCE [LARGE SCALE GENOMIC DNA]</scope>
    <source>
        <strain evidence="5 6">DSM 16618</strain>
    </source>
</reference>
<comment type="caution">
    <text evidence="5">The sequence shown here is derived from an EMBL/GenBank/DDBJ whole genome shotgun (WGS) entry which is preliminary data.</text>
</comment>
<dbReference type="RefSeq" id="WP_068374584.1">
    <property type="nucleotide sequence ID" value="NZ_CBCSEB010000027.1"/>
</dbReference>
<evidence type="ECO:0000313" key="5">
    <source>
        <dbReference type="EMBL" id="RZS63756.1"/>
    </source>
</evidence>
<sequence>MSALPARRWLAPLLLALALSSGCNPYHPQLAAAAEPAAPPKAAPPLAHDIPPVGTSGLTDFGDPNRERLIANFRARQAGAAAGTLSIVQLGDSHTASDTFTSGLRRTLQASLGNAGIGWIAPMDIRGQSHMLVKVRSTHWQLTSSRTEEHPHFPLGGNIAMPTREGARIRIELRQPDTSLYRASFLVRQTTTGPALLVEDARGRRQPLAPRQPGEGWQRVTVDVRLPFSITAPRAQGAQLGGIWLEKTGSNGVIVSPVGTNGARQTIFEKWSPGWLEQLQATHADLIILAYGTNESFDDKLLAEDMATSLRAGIRQIRRALPDAAVLIVGIPDAMDRARPAPASCQDRRPAMHDTVRRVQWEVAREEKTLFWDWKQAMGGACPMLEWQQREWVGKDLVHFTMEGYQESSRRFLSDFFGFLNQP</sequence>
<dbReference type="InterPro" id="IPR055041">
    <property type="entry name" value="Ape1_N"/>
</dbReference>
<gene>
    <name evidence="5" type="ORF">EV679_3400</name>
</gene>
<proteinExistence type="predicted"/>